<accession>A0ABT5B1X8</accession>
<sequence length="255" mass="26262">MPVRALPFASALFILVSGCNGGEKTTADVSATMATTPGTTAPETDGDTSTGDGTTTPTTTVEPTGTTTTVEPTGTTDATTSTTGDTSTGPAPVGCEGDAPRVRLVTTMGDMVVQLDAVNAPITTANFIHYVETGFFDGTIFHRVIDNFVLQGGGLLPDLSEKPTDPPIPLEISPALTHIDGAIAMARTDDPNSATSQFYICDGPQDFLDGGYAVFGVLVEGFDVRDAISAVPTGSEDNYDDVPLTDVIITTASCE</sequence>
<feature type="chain" id="PRO_5044958665" description="Peptidyl-prolyl cis-trans isomerase" evidence="4">
    <location>
        <begin position="22"/>
        <end position="255"/>
    </location>
</feature>
<dbReference type="InterPro" id="IPR029000">
    <property type="entry name" value="Cyclophilin-like_dom_sf"/>
</dbReference>
<dbReference type="Pfam" id="PF00160">
    <property type="entry name" value="Pro_isomerase"/>
    <property type="match status" value="1"/>
</dbReference>
<dbReference type="Proteomes" id="UP001217838">
    <property type="component" value="Unassembled WGS sequence"/>
</dbReference>
<keyword evidence="2 4" id="KW-0697">Rotamase</keyword>
<evidence type="ECO:0000259" key="6">
    <source>
        <dbReference type="PROSITE" id="PS50072"/>
    </source>
</evidence>
<evidence type="ECO:0000256" key="1">
    <source>
        <dbReference type="ARBA" id="ARBA00007365"/>
    </source>
</evidence>
<comment type="similarity">
    <text evidence="1 4">Belongs to the cyclophilin-type PPIase family.</text>
</comment>
<evidence type="ECO:0000313" key="7">
    <source>
        <dbReference type="EMBL" id="MDC0668105.1"/>
    </source>
</evidence>
<dbReference type="InterPro" id="IPR044665">
    <property type="entry name" value="E_coli_cyclophilin_A-like"/>
</dbReference>
<keyword evidence="4" id="KW-0732">Signal</keyword>
<dbReference type="PROSITE" id="PS00170">
    <property type="entry name" value="CSA_PPIASE_1"/>
    <property type="match status" value="1"/>
</dbReference>
<reference evidence="7 8" key="1">
    <citation type="submission" date="2022-11" db="EMBL/GenBank/DDBJ databases">
        <title>Minimal conservation of predation-associated metabolite biosynthetic gene clusters underscores biosynthetic potential of Myxococcota including descriptions for ten novel species: Archangium lansinium sp. nov., Myxococcus landrumus sp. nov., Nannocystis bai.</title>
        <authorList>
            <person name="Ahearne A."/>
            <person name="Stevens C."/>
            <person name="Dowd S."/>
        </authorList>
    </citation>
    <scope>NUCLEOTIDE SEQUENCE [LARGE SCALE GENOMIC DNA]</scope>
    <source>
        <strain evidence="7 8">NCELM</strain>
    </source>
</reference>
<dbReference type="PROSITE" id="PS50072">
    <property type="entry name" value="CSA_PPIASE_2"/>
    <property type="match status" value="1"/>
</dbReference>
<dbReference type="SUPFAM" id="SSF50891">
    <property type="entry name" value="Cyclophilin-like"/>
    <property type="match status" value="1"/>
</dbReference>
<evidence type="ECO:0000256" key="2">
    <source>
        <dbReference type="ARBA" id="ARBA00023110"/>
    </source>
</evidence>
<dbReference type="PROSITE" id="PS51257">
    <property type="entry name" value="PROKAR_LIPOPROTEIN"/>
    <property type="match status" value="1"/>
</dbReference>
<dbReference type="Gene3D" id="2.40.100.10">
    <property type="entry name" value="Cyclophilin-like"/>
    <property type="match status" value="1"/>
</dbReference>
<feature type="signal peptide" evidence="4">
    <location>
        <begin position="1"/>
        <end position="21"/>
    </location>
</feature>
<organism evidence="7 8">
    <name type="scientific">Nannocystis radixulma</name>
    <dbReference type="NCBI Taxonomy" id="2995305"/>
    <lineage>
        <taxon>Bacteria</taxon>
        <taxon>Pseudomonadati</taxon>
        <taxon>Myxococcota</taxon>
        <taxon>Polyangia</taxon>
        <taxon>Nannocystales</taxon>
        <taxon>Nannocystaceae</taxon>
        <taxon>Nannocystis</taxon>
    </lineage>
</organism>
<name>A0ABT5B1X8_9BACT</name>
<gene>
    <name evidence="7" type="ORF">POL58_10170</name>
</gene>
<feature type="compositionally biased region" description="Low complexity" evidence="5">
    <location>
        <begin position="34"/>
        <end position="92"/>
    </location>
</feature>
<keyword evidence="3 4" id="KW-0413">Isomerase</keyword>
<dbReference type="GO" id="GO:0003755">
    <property type="term" value="F:peptidyl-prolyl cis-trans isomerase activity"/>
    <property type="evidence" value="ECO:0007669"/>
    <property type="project" value="UniProtKB-EC"/>
</dbReference>
<evidence type="ECO:0000256" key="3">
    <source>
        <dbReference type="ARBA" id="ARBA00023235"/>
    </source>
</evidence>
<evidence type="ECO:0000256" key="5">
    <source>
        <dbReference type="SAM" id="MobiDB-lite"/>
    </source>
</evidence>
<comment type="catalytic activity">
    <reaction evidence="4">
        <text>[protein]-peptidylproline (omega=180) = [protein]-peptidylproline (omega=0)</text>
        <dbReference type="Rhea" id="RHEA:16237"/>
        <dbReference type="Rhea" id="RHEA-COMP:10747"/>
        <dbReference type="Rhea" id="RHEA-COMP:10748"/>
        <dbReference type="ChEBI" id="CHEBI:83833"/>
        <dbReference type="ChEBI" id="CHEBI:83834"/>
        <dbReference type="EC" id="5.2.1.8"/>
    </reaction>
</comment>
<keyword evidence="8" id="KW-1185">Reference proteome</keyword>
<comment type="function">
    <text evidence="4">PPIases accelerate the folding of proteins. It catalyzes the cis-trans isomerization of proline imidic peptide bonds in oligopeptides.</text>
</comment>
<dbReference type="InterPro" id="IPR002130">
    <property type="entry name" value="Cyclophilin-type_PPIase_dom"/>
</dbReference>
<feature type="region of interest" description="Disordered" evidence="5">
    <location>
        <begin position="34"/>
        <end position="97"/>
    </location>
</feature>
<dbReference type="EMBL" id="JAQNDN010000003">
    <property type="protein sequence ID" value="MDC0668105.1"/>
    <property type="molecule type" value="Genomic_DNA"/>
</dbReference>
<proteinExistence type="inferred from homology"/>
<dbReference type="RefSeq" id="WP_271996898.1">
    <property type="nucleotide sequence ID" value="NZ_JAQNDN010000003.1"/>
</dbReference>
<evidence type="ECO:0000313" key="8">
    <source>
        <dbReference type="Proteomes" id="UP001217838"/>
    </source>
</evidence>
<evidence type="ECO:0000256" key="4">
    <source>
        <dbReference type="RuleBase" id="RU363019"/>
    </source>
</evidence>
<protein>
    <recommendedName>
        <fullName evidence="4">Peptidyl-prolyl cis-trans isomerase</fullName>
        <shortName evidence="4">PPIase</shortName>
        <ecNumber evidence="4">5.2.1.8</ecNumber>
    </recommendedName>
</protein>
<dbReference type="PANTHER" id="PTHR43246">
    <property type="entry name" value="PEPTIDYL-PROLYL CIS-TRANS ISOMERASE CYP38, CHLOROPLASTIC"/>
    <property type="match status" value="1"/>
</dbReference>
<feature type="domain" description="PPIase cyclophilin-type" evidence="6">
    <location>
        <begin position="106"/>
        <end position="254"/>
    </location>
</feature>
<dbReference type="EC" id="5.2.1.8" evidence="4"/>
<comment type="caution">
    <text evidence="7">The sequence shown here is derived from an EMBL/GenBank/DDBJ whole genome shotgun (WGS) entry which is preliminary data.</text>
</comment>
<dbReference type="PRINTS" id="PR00153">
    <property type="entry name" value="CSAPPISMRASE"/>
</dbReference>
<dbReference type="InterPro" id="IPR020892">
    <property type="entry name" value="Cyclophilin-type_PPIase_CS"/>
</dbReference>